<protein>
    <recommendedName>
        <fullName evidence="2">DUF1279 domain-containing protein</fullName>
    </recommendedName>
</protein>
<dbReference type="Pfam" id="PF06916">
    <property type="entry name" value="FAM210A-B_dom"/>
    <property type="match status" value="1"/>
</dbReference>
<evidence type="ECO:0000313" key="3">
    <source>
        <dbReference type="EMBL" id="CAG9769037.1"/>
    </source>
</evidence>
<dbReference type="EMBL" id="OU892281">
    <property type="protein sequence ID" value="CAG9769037.1"/>
    <property type="molecule type" value="Genomic_DNA"/>
</dbReference>
<dbReference type="GO" id="GO:0005739">
    <property type="term" value="C:mitochondrion"/>
    <property type="evidence" value="ECO:0007669"/>
    <property type="project" value="TreeGrafter"/>
</dbReference>
<dbReference type="PANTHER" id="PTHR21377:SF0">
    <property type="entry name" value="PROTEIN FAM210B, MITOCHONDRIAL"/>
    <property type="match status" value="1"/>
</dbReference>
<keyword evidence="1" id="KW-0812">Transmembrane</keyword>
<accession>A0A9N9QQU6</accession>
<keyword evidence="4" id="KW-1185">Reference proteome</keyword>
<evidence type="ECO:0000313" key="4">
    <source>
        <dbReference type="Proteomes" id="UP001152799"/>
    </source>
</evidence>
<evidence type="ECO:0000259" key="2">
    <source>
        <dbReference type="Pfam" id="PF06916"/>
    </source>
</evidence>
<evidence type="ECO:0000256" key="1">
    <source>
        <dbReference type="SAM" id="Phobius"/>
    </source>
</evidence>
<proteinExistence type="predicted"/>
<name>A0A9N9QQU6_9CUCU</name>
<keyword evidence="1" id="KW-0472">Membrane</keyword>
<feature type="domain" description="DUF1279" evidence="2">
    <location>
        <begin position="47"/>
        <end position="135"/>
    </location>
</feature>
<dbReference type="InterPro" id="IPR009688">
    <property type="entry name" value="FAM210A/B-like_dom"/>
</dbReference>
<dbReference type="InterPro" id="IPR045866">
    <property type="entry name" value="FAM210A/B-like"/>
</dbReference>
<dbReference type="PANTHER" id="PTHR21377">
    <property type="entry name" value="PROTEIN FAM210B, MITOCHONDRIAL"/>
    <property type="match status" value="1"/>
</dbReference>
<gene>
    <name evidence="3" type="ORF">CEUTPL_LOCUS9553</name>
</gene>
<dbReference type="AlphaFoldDB" id="A0A9N9QQU6"/>
<dbReference type="Proteomes" id="UP001152799">
    <property type="component" value="Chromosome 5"/>
</dbReference>
<organism evidence="3 4">
    <name type="scientific">Ceutorhynchus assimilis</name>
    <name type="common">cabbage seed weevil</name>
    <dbReference type="NCBI Taxonomy" id="467358"/>
    <lineage>
        <taxon>Eukaryota</taxon>
        <taxon>Metazoa</taxon>
        <taxon>Ecdysozoa</taxon>
        <taxon>Arthropoda</taxon>
        <taxon>Hexapoda</taxon>
        <taxon>Insecta</taxon>
        <taxon>Pterygota</taxon>
        <taxon>Neoptera</taxon>
        <taxon>Endopterygota</taxon>
        <taxon>Coleoptera</taxon>
        <taxon>Polyphaga</taxon>
        <taxon>Cucujiformia</taxon>
        <taxon>Curculionidae</taxon>
        <taxon>Ceutorhynchinae</taxon>
        <taxon>Ceutorhynchus</taxon>
    </lineage>
</organism>
<reference evidence="3" key="1">
    <citation type="submission" date="2022-01" db="EMBL/GenBank/DDBJ databases">
        <authorList>
            <person name="King R."/>
        </authorList>
    </citation>
    <scope>NUCLEOTIDE SEQUENCE</scope>
</reference>
<feature type="transmembrane region" description="Helical" evidence="1">
    <location>
        <begin position="120"/>
        <end position="140"/>
    </location>
</feature>
<dbReference type="OrthoDB" id="426386at2759"/>
<sequence>MYFLRPSLHAAKNCIQIHRVCLAAATQTRHSSSSIKDEATVSLSNAQKLKKAVTEYGTTVIVFHVGISLMSLGTSYALVSTGLDVEQLLTTLKLQEYVKGNTMLVSNAGTFAVAYAIHKVFAPVRITITLGSVPFIVKYLRNKGVLKK</sequence>
<feature type="transmembrane region" description="Helical" evidence="1">
    <location>
        <begin position="56"/>
        <end position="79"/>
    </location>
</feature>
<keyword evidence="1" id="KW-1133">Transmembrane helix</keyword>